<reference evidence="2 3" key="1">
    <citation type="submission" date="2019-04" db="EMBL/GenBank/DDBJ databases">
        <title>Chromosome genome assembly for Takifugu flavidus.</title>
        <authorList>
            <person name="Xiao S."/>
        </authorList>
    </citation>
    <scope>NUCLEOTIDE SEQUENCE [LARGE SCALE GENOMIC DNA]</scope>
    <source>
        <strain evidence="2">HTHZ2018</strain>
        <tissue evidence="2">Muscle</tissue>
    </source>
</reference>
<dbReference type="PANTHER" id="PTHR21301">
    <property type="entry name" value="REVERSE TRANSCRIPTASE"/>
    <property type="match status" value="1"/>
</dbReference>
<feature type="region of interest" description="Disordered" evidence="1">
    <location>
        <begin position="175"/>
        <end position="196"/>
    </location>
</feature>
<dbReference type="EMBL" id="RHFK02000011">
    <property type="protein sequence ID" value="TWW68212.1"/>
    <property type="molecule type" value="Genomic_DNA"/>
</dbReference>
<evidence type="ECO:0000256" key="1">
    <source>
        <dbReference type="SAM" id="MobiDB-lite"/>
    </source>
</evidence>
<comment type="caution">
    <text evidence="2">The sequence shown here is derived from an EMBL/GenBank/DDBJ whole genome shotgun (WGS) entry which is preliminary data.</text>
</comment>
<organism evidence="2 3">
    <name type="scientific">Takifugu flavidus</name>
    <name type="common">sansaifugu</name>
    <dbReference type="NCBI Taxonomy" id="433684"/>
    <lineage>
        <taxon>Eukaryota</taxon>
        <taxon>Metazoa</taxon>
        <taxon>Chordata</taxon>
        <taxon>Craniata</taxon>
        <taxon>Vertebrata</taxon>
        <taxon>Euteleostomi</taxon>
        <taxon>Actinopterygii</taxon>
        <taxon>Neopterygii</taxon>
        <taxon>Teleostei</taxon>
        <taxon>Neoteleostei</taxon>
        <taxon>Acanthomorphata</taxon>
        <taxon>Eupercaria</taxon>
        <taxon>Tetraodontiformes</taxon>
        <taxon>Tetradontoidea</taxon>
        <taxon>Tetraodontidae</taxon>
        <taxon>Takifugu</taxon>
    </lineage>
</organism>
<protein>
    <recommendedName>
        <fullName evidence="4">Reverse transcriptase domain-containing protein</fullName>
    </recommendedName>
</protein>
<dbReference type="Proteomes" id="UP000324091">
    <property type="component" value="Chromosome 19"/>
</dbReference>
<evidence type="ECO:0000313" key="3">
    <source>
        <dbReference type="Proteomes" id="UP000324091"/>
    </source>
</evidence>
<sequence>MLDVCLNATYFQYRECFSRQKHGCAMGSPVSPIVANLYMEKVEVQALTSFTGSTPSHWLRYLDDIWVKNQTRELEAFSTQLDKPDDYVKFTRKDVKEDRQSGLKIAENKNLTGVPRPVERHSLSNMGGGTCHELLIREAYKGHSNEMPKPPHLAPLNVEEQRLYSELLPDGRVSHPISKRELSHPTEEAHFGRLYP</sequence>
<evidence type="ECO:0008006" key="4">
    <source>
        <dbReference type="Google" id="ProtNLM"/>
    </source>
</evidence>
<accession>A0A5C6NKW6</accession>
<name>A0A5C6NKW6_9TELE</name>
<feature type="compositionally biased region" description="Basic and acidic residues" evidence="1">
    <location>
        <begin position="178"/>
        <end position="196"/>
    </location>
</feature>
<gene>
    <name evidence="2" type="ORF">D4764_19G0000100</name>
</gene>
<evidence type="ECO:0000313" key="2">
    <source>
        <dbReference type="EMBL" id="TWW68212.1"/>
    </source>
</evidence>
<proteinExistence type="predicted"/>
<keyword evidence="3" id="KW-1185">Reference proteome</keyword>
<dbReference type="AlphaFoldDB" id="A0A5C6NKW6"/>
<dbReference type="PANTHER" id="PTHR21301:SF11">
    <property type="entry name" value="GIY-YIG DOMAIN-CONTAINING PROTEIN"/>
    <property type="match status" value="1"/>
</dbReference>